<sequence length="152" mass="16447">MSFSKHLLSSVLLAGTIFAAATIPLATLGSKPVAIQLEGKPVFTGQFKELAAPYMGLVLALSIGAGATNFAVMRWCQSSRKLNLAESEMSTLKQQLHEQETLIETLKFSPARLQASGLERFLPEGSNWRQRGHSANGEGKNEHSQVAFETST</sequence>
<feature type="region of interest" description="Disordered" evidence="1">
    <location>
        <begin position="124"/>
        <end position="152"/>
    </location>
</feature>
<name>A0AA96WIH3_9CYAN</name>
<evidence type="ECO:0000313" key="3">
    <source>
        <dbReference type="EMBL" id="WNZ22806.1"/>
    </source>
</evidence>
<protein>
    <submittedName>
        <fullName evidence="3">Uncharacterized protein</fullName>
    </submittedName>
</protein>
<dbReference type="EMBL" id="CP053586">
    <property type="protein sequence ID" value="WNZ22806.1"/>
    <property type="molecule type" value="Genomic_DNA"/>
</dbReference>
<feature type="transmembrane region" description="Helical" evidence="2">
    <location>
        <begin position="51"/>
        <end position="72"/>
    </location>
</feature>
<gene>
    <name evidence="3" type="ORF">HJG54_08020</name>
</gene>
<dbReference type="AlphaFoldDB" id="A0AA96WIH3"/>
<accession>A0AA96WIH3</accession>
<reference evidence="3" key="1">
    <citation type="submission" date="2020-05" db="EMBL/GenBank/DDBJ databases">
        <authorList>
            <person name="Zhu T."/>
            <person name="Keshari N."/>
            <person name="Lu X."/>
        </authorList>
    </citation>
    <scope>NUCLEOTIDE SEQUENCE</scope>
    <source>
        <strain evidence="3">NK1-12</strain>
    </source>
</reference>
<proteinExistence type="predicted"/>
<evidence type="ECO:0000256" key="2">
    <source>
        <dbReference type="SAM" id="Phobius"/>
    </source>
</evidence>
<dbReference type="RefSeq" id="WP_316434350.1">
    <property type="nucleotide sequence ID" value="NZ_CP053586.1"/>
</dbReference>
<evidence type="ECO:0000256" key="1">
    <source>
        <dbReference type="SAM" id="MobiDB-lite"/>
    </source>
</evidence>
<keyword evidence="2" id="KW-1133">Transmembrane helix</keyword>
<organism evidence="3">
    <name type="scientific">Leptolyngbya sp. NK1-12</name>
    <dbReference type="NCBI Taxonomy" id="2547451"/>
    <lineage>
        <taxon>Bacteria</taxon>
        <taxon>Bacillati</taxon>
        <taxon>Cyanobacteriota</taxon>
        <taxon>Cyanophyceae</taxon>
        <taxon>Leptolyngbyales</taxon>
        <taxon>Leptolyngbyaceae</taxon>
        <taxon>Leptolyngbya group</taxon>
        <taxon>Leptolyngbya</taxon>
    </lineage>
</organism>
<keyword evidence="2" id="KW-0472">Membrane</keyword>
<keyword evidence="2" id="KW-0812">Transmembrane</keyword>